<dbReference type="Proteomes" id="UP000821866">
    <property type="component" value="Chromosome 10"/>
</dbReference>
<keyword evidence="2" id="KW-1185">Reference proteome</keyword>
<comment type="caution">
    <text evidence="1">The sequence shown here is derived from an EMBL/GenBank/DDBJ whole genome shotgun (WGS) entry which is preliminary data.</text>
</comment>
<accession>A0A9J6ERN0</accession>
<name>A0A9J6ERN0_RHIMP</name>
<gene>
    <name evidence="1" type="ORF">HPB51_008356</name>
</gene>
<dbReference type="EMBL" id="JABSTU010000002">
    <property type="protein sequence ID" value="KAH8037030.1"/>
    <property type="molecule type" value="Genomic_DNA"/>
</dbReference>
<reference evidence="1" key="1">
    <citation type="journal article" date="2020" name="Cell">
        <title>Large-Scale Comparative Analyses of Tick Genomes Elucidate Their Genetic Diversity and Vector Capacities.</title>
        <authorList>
            <consortium name="Tick Genome and Microbiome Consortium (TIGMIC)"/>
            <person name="Jia N."/>
            <person name="Wang J."/>
            <person name="Shi W."/>
            <person name="Du L."/>
            <person name="Sun Y."/>
            <person name="Zhan W."/>
            <person name="Jiang J.F."/>
            <person name="Wang Q."/>
            <person name="Zhang B."/>
            <person name="Ji P."/>
            <person name="Bell-Sakyi L."/>
            <person name="Cui X.M."/>
            <person name="Yuan T.T."/>
            <person name="Jiang B.G."/>
            <person name="Yang W.F."/>
            <person name="Lam T.T."/>
            <person name="Chang Q.C."/>
            <person name="Ding S.J."/>
            <person name="Wang X.J."/>
            <person name="Zhu J.G."/>
            <person name="Ruan X.D."/>
            <person name="Zhao L."/>
            <person name="Wei J.T."/>
            <person name="Ye R.Z."/>
            <person name="Que T.C."/>
            <person name="Du C.H."/>
            <person name="Zhou Y.H."/>
            <person name="Cheng J.X."/>
            <person name="Dai P.F."/>
            <person name="Guo W.B."/>
            <person name="Han X.H."/>
            <person name="Huang E.J."/>
            <person name="Li L.F."/>
            <person name="Wei W."/>
            <person name="Gao Y.C."/>
            <person name="Liu J.Z."/>
            <person name="Shao H.Z."/>
            <person name="Wang X."/>
            <person name="Wang C.C."/>
            <person name="Yang T.C."/>
            <person name="Huo Q.B."/>
            <person name="Li W."/>
            <person name="Chen H.Y."/>
            <person name="Chen S.E."/>
            <person name="Zhou L.G."/>
            <person name="Ni X.B."/>
            <person name="Tian J.H."/>
            <person name="Sheng Y."/>
            <person name="Liu T."/>
            <person name="Pan Y.S."/>
            <person name="Xia L.Y."/>
            <person name="Li J."/>
            <person name="Zhao F."/>
            <person name="Cao W.C."/>
        </authorList>
    </citation>
    <scope>NUCLEOTIDE SEQUENCE</scope>
    <source>
        <strain evidence="1">Rmic-2018</strain>
    </source>
</reference>
<reference evidence="1" key="2">
    <citation type="submission" date="2021-09" db="EMBL/GenBank/DDBJ databases">
        <authorList>
            <person name="Jia N."/>
            <person name="Wang J."/>
            <person name="Shi W."/>
            <person name="Du L."/>
            <person name="Sun Y."/>
            <person name="Zhan W."/>
            <person name="Jiang J."/>
            <person name="Wang Q."/>
            <person name="Zhang B."/>
            <person name="Ji P."/>
            <person name="Sakyi L.B."/>
            <person name="Cui X."/>
            <person name="Yuan T."/>
            <person name="Jiang B."/>
            <person name="Yang W."/>
            <person name="Lam T.T.-Y."/>
            <person name="Chang Q."/>
            <person name="Ding S."/>
            <person name="Wang X."/>
            <person name="Zhu J."/>
            <person name="Ruan X."/>
            <person name="Zhao L."/>
            <person name="Wei J."/>
            <person name="Que T."/>
            <person name="Du C."/>
            <person name="Cheng J."/>
            <person name="Dai P."/>
            <person name="Han X."/>
            <person name="Huang E."/>
            <person name="Gao Y."/>
            <person name="Liu J."/>
            <person name="Shao H."/>
            <person name="Ye R."/>
            <person name="Li L."/>
            <person name="Wei W."/>
            <person name="Wang X."/>
            <person name="Wang C."/>
            <person name="Huo Q."/>
            <person name="Li W."/>
            <person name="Guo W."/>
            <person name="Chen H."/>
            <person name="Chen S."/>
            <person name="Zhou L."/>
            <person name="Zhou L."/>
            <person name="Ni X."/>
            <person name="Tian J."/>
            <person name="Zhou Y."/>
            <person name="Sheng Y."/>
            <person name="Liu T."/>
            <person name="Pan Y."/>
            <person name="Xia L."/>
            <person name="Li J."/>
            <person name="Zhao F."/>
            <person name="Cao W."/>
        </authorList>
    </citation>
    <scope>NUCLEOTIDE SEQUENCE</scope>
    <source>
        <strain evidence="1">Rmic-2018</strain>
        <tissue evidence="1">Larvae</tissue>
    </source>
</reference>
<dbReference type="VEuPathDB" id="VectorBase:LOC119179348"/>
<protein>
    <submittedName>
        <fullName evidence="1">Uncharacterized protein</fullName>
    </submittedName>
</protein>
<evidence type="ECO:0000313" key="2">
    <source>
        <dbReference type="Proteomes" id="UP000821866"/>
    </source>
</evidence>
<evidence type="ECO:0000313" key="1">
    <source>
        <dbReference type="EMBL" id="KAH8037030.1"/>
    </source>
</evidence>
<organism evidence="1 2">
    <name type="scientific">Rhipicephalus microplus</name>
    <name type="common">Cattle tick</name>
    <name type="synonym">Boophilus microplus</name>
    <dbReference type="NCBI Taxonomy" id="6941"/>
    <lineage>
        <taxon>Eukaryota</taxon>
        <taxon>Metazoa</taxon>
        <taxon>Ecdysozoa</taxon>
        <taxon>Arthropoda</taxon>
        <taxon>Chelicerata</taxon>
        <taxon>Arachnida</taxon>
        <taxon>Acari</taxon>
        <taxon>Parasitiformes</taxon>
        <taxon>Ixodida</taxon>
        <taxon>Ixodoidea</taxon>
        <taxon>Ixodidae</taxon>
        <taxon>Rhipicephalinae</taxon>
        <taxon>Rhipicephalus</taxon>
        <taxon>Boophilus</taxon>
    </lineage>
</organism>
<proteinExistence type="predicted"/>
<sequence length="490" mass="54537">MYVAEESGVNLALSSGDQSGTSVEDTWAGLLCTVGTKLNDSKRLPEDKVCNYLFYDSVYKKGATPFDPTNLDPALSTFLNGGKELPSTTLGIGFAYNSFPPFLLVTLISLALCRARALAYCIRVGQLPLDVQAAFGTLAPSVGHGRRVCRILRSETLRQARILRDFLYVQVDRGPGDRSARVKKRHEWTKLIDHAVESRWKQELLLLRRQKRRPQVRSAGQLHVEEGISLPDYVRTTLSLGPKFAVEKKNSPAELLSLVRNVSRAAPDSESERNIFTPDIVVLLSHYVEGDNTFEDCHVVPPTILSRPVTLSTNSSYKHDMHRAADEIRKLTKLGLVASWALSVTMKGRWTVLKAGEPADFLSKCAHDPEADSFGSYAEVCENPEFSSDIKYMTGIRGSAFHRQSDGKMFSYDNSSTLVGKLCRVRVSQLSFAFGIVAFDVDYDDVGNVCSKLNRYGAFTRLFYLQDLLVYFENIFDVSGELEDCLKLAG</sequence>
<dbReference type="AlphaFoldDB" id="A0A9J6ERN0"/>